<keyword evidence="5" id="KW-1015">Disulfide bond</keyword>
<name>A0A8C6SMM0_9GOBI</name>
<sequence length="248" mass="27650">ILLLQLLGFLAVFLLLIPVATCTPAFIPVDCNDIYEKGYGNSGVYNIYPAGPVSPVQVYCDMDGKSEGTKWTVIQRRMDGTVNFYRGWEQYKAGFGQASGEYWLGLNIIHILTMRKNYELRVEMEDFAGAKVFAHYTSFSVGPEEEGYKLSFSGFADGGAGNSLSEHNGQMFSTFDKDQDSHSSNCAKTYLGGWWYGECHSVNPNGMYLWGSSAYGIGINWVSWKGYEYSLKAISMKIRPIIQVTSKA</sequence>
<dbReference type="CDD" id="cd00087">
    <property type="entry name" value="FReD"/>
    <property type="match status" value="1"/>
</dbReference>
<evidence type="ECO:0000256" key="4">
    <source>
        <dbReference type="ARBA" id="ARBA00023054"/>
    </source>
</evidence>
<dbReference type="InterPro" id="IPR014716">
    <property type="entry name" value="Fibrinogen_a/b/g_C_1"/>
</dbReference>
<reference evidence="9" key="2">
    <citation type="submission" date="2025-09" db="UniProtKB">
        <authorList>
            <consortium name="Ensembl"/>
        </authorList>
    </citation>
    <scope>IDENTIFICATION</scope>
</reference>
<feature type="domain" description="Fibrinogen C-terminal" evidence="8">
    <location>
        <begin position="22"/>
        <end position="242"/>
    </location>
</feature>
<evidence type="ECO:0000256" key="5">
    <source>
        <dbReference type="ARBA" id="ARBA00023157"/>
    </source>
</evidence>
<dbReference type="Proteomes" id="UP000694523">
    <property type="component" value="Unplaced"/>
</dbReference>
<dbReference type="PANTHER" id="PTHR47221:SF6">
    <property type="entry name" value="FIBRINOGEN ALPHA CHAIN"/>
    <property type="match status" value="1"/>
</dbReference>
<dbReference type="Ensembl" id="ENSNMLT00000010251.1">
    <property type="protein sequence ID" value="ENSNMLP00000009048.1"/>
    <property type="gene ID" value="ENSNMLG00000006185.1"/>
</dbReference>
<dbReference type="InterPro" id="IPR037579">
    <property type="entry name" value="FIB_ANG-like"/>
</dbReference>
<evidence type="ECO:0000256" key="7">
    <source>
        <dbReference type="SAM" id="SignalP"/>
    </source>
</evidence>
<evidence type="ECO:0000256" key="6">
    <source>
        <dbReference type="ARBA" id="ARBA00023180"/>
    </source>
</evidence>
<dbReference type="PANTHER" id="PTHR47221">
    <property type="entry name" value="FIBRINOGEN ALPHA CHAIN"/>
    <property type="match status" value="1"/>
</dbReference>
<evidence type="ECO:0000256" key="2">
    <source>
        <dbReference type="ARBA" id="ARBA00022525"/>
    </source>
</evidence>
<keyword evidence="10" id="KW-1185">Reference proteome</keyword>
<keyword evidence="3 7" id="KW-0732">Signal</keyword>
<evidence type="ECO:0000256" key="3">
    <source>
        <dbReference type="ARBA" id="ARBA00022729"/>
    </source>
</evidence>
<reference evidence="9" key="1">
    <citation type="submission" date="2025-08" db="UniProtKB">
        <authorList>
            <consortium name="Ensembl"/>
        </authorList>
    </citation>
    <scope>IDENTIFICATION</scope>
</reference>
<dbReference type="SUPFAM" id="SSF56496">
    <property type="entry name" value="Fibrinogen C-terminal domain-like"/>
    <property type="match status" value="1"/>
</dbReference>
<dbReference type="GO" id="GO:0007596">
    <property type="term" value="P:blood coagulation"/>
    <property type="evidence" value="ECO:0007669"/>
    <property type="project" value="InterPro"/>
</dbReference>
<dbReference type="FunFam" id="3.90.215.10:FF:000001">
    <property type="entry name" value="Tenascin isoform 1"/>
    <property type="match status" value="1"/>
</dbReference>
<feature type="signal peptide" evidence="7">
    <location>
        <begin position="1"/>
        <end position="22"/>
    </location>
</feature>
<proteinExistence type="predicted"/>
<dbReference type="PROSITE" id="PS51406">
    <property type="entry name" value="FIBRINOGEN_C_2"/>
    <property type="match status" value="1"/>
</dbReference>
<dbReference type="Gene3D" id="3.90.215.10">
    <property type="entry name" value="Gamma Fibrinogen, chain A, domain 1"/>
    <property type="match status" value="1"/>
</dbReference>
<evidence type="ECO:0000256" key="1">
    <source>
        <dbReference type="ARBA" id="ARBA00004613"/>
    </source>
</evidence>
<keyword evidence="4" id="KW-0175">Coiled coil</keyword>
<accession>A0A8C6SMM0</accession>
<evidence type="ECO:0000313" key="9">
    <source>
        <dbReference type="Ensembl" id="ENSNMLP00000009048.1"/>
    </source>
</evidence>
<keyword evidence="2" id="KW-0964">Secreted</keyword>
<evidence type="ECO:0000313" key="10">
    <source>
        <dbReference type="Proteomes" id="UP000694523"/>
    </source>
</evidence>
<evidence type="ECO:0000259" key="8">
    <source>
        <dbReference type="PROSITE" id="PS51406"/>
    </source>
</evidence>
<protein>
    <submittedName>
        <fullName evidence="9">Microfibril associated protein 4</fullName>
    </submittedName>
</protein>
<dbReference type="GO" id="GO:0005576">
    <property type="term" value="C:extracellular region"/>
    <property type="evidence" value="ECO:0007669"/>
    <property type="project" value="UniProtKB-SubCell"/>
</dbReference>
<dbReference type="AlphaFoldDB" id="A0A8C6SMM0"/>
<feature type="chain" id="PRO_5034735669" evidence="7">
    <location>
        <begin position="23"/>
        <end position="248"/>
    </location>
</feature>
<keyword evidence="6" id="KW-0325">Glycoprotein</keyword>
<dbReference type="SMART" id="SM00186">
    <property type="entry name" value="FBG"/>
    <property type="match status" value="1"/>
</dbReference>
<organism evidence="9 10">
    <name type="scientific">Neogobius melanostomus</name>
    <name type="common">round goby</name>
    <dbReference type="NCBI Taxonomy" id="47308"/>
    <lineage>
        <taxon>Eukaryota</taxon>
        <taxon>Metazoa</taxon>
        <taxon>Chordata</taxon>
        <taxon>Craniata</taxon>
        <taxon>Vertebrata</taxon>
        <taxon>Euteleostomi</taxon>
        <taxon>Actinopterygii</taxon>
        <taxon>Neopterygii</taxon>
        <taxon>Teleostei</taxon>
        <taxon>Neoteleostei</taxon>
        <taxon>Acanthomorphata</taxon>
        <taxon>Gobiaria</taxon>
        <taxon>Gobiiformes</taxon>
        <taxon>Gobioidei</taxon>
        <taxon>Gobiidae</taxon>
        <taxon>Benthophilinae</taxon>
        <taxon>Neogobiini</taxon>
        <taxon>Neogobius</taxon>
    </lineage>
</organism>
<dbReference type="InterPro" id="IPR036056">
    <property type="entry name" value="Fibrinogen-like_C"/>
</dbReference>
<comment type="subcellular location">
    <subcellularLocation>
        <location evidence="1">Secreted</location>
    </subcellularLocation>
</comment>
<dbReference type="InterPro" id="IPR002181">
    <property type="entry name" value="Fibrinogen_a/b/g_C_dom"/>
</dbReference>
<dbReference type="NCBIfam" id="NF040941">
    <property type="entry name" value="GGGWT_bact"/>
    <property type="match status" value="1"/>
</dbReference>
<dbReference type="Pfam" id="PF00147">
    <property type="entry name" value="Fibrinogen_C"/>
    <property type="match status" value="1"/>
</dbReference>